<dbReference type="STRING" id="1137284.GCA_001418205_01015"/>
<reference evidence="2" key="1">
    <citation type="submission" date="2015-08" db="EMBL/GenBank/DDBJ databases">
        <authorList>
            <person name="Varghese N."/>
        </authorList>
    </citation>
    <scope>NUCLEOTIDE SEQUENCE [LARGE SCALE GENOMIC DNA]</scope>
    <source>
        <strain evidence="2">JCM 18476</strain>
    </source>
</reference>
<dbReference type="Proteomes" id="UP000182769">
    <property type="component" value="Unassembled WGS sequence"/>
</dbReference>
<evidence type="ECO:0008006" key="3">
    <source>
        <dbReference type="Google" id="ProtNLM"/>
    </source>
</evidence>
<keyword evidence="2" id="KW-1185">Reference proteome</keyword>
<evidence type="ECO:0000313" key="1">
    <source>
        <dbReference type="EMBL" id="CUB03169.1"/>
    </source>
</evidence>
<proteinExistence type="predicted"/>
<sequence>MLNLYVLEQDFELEHPKLEGISFHNEWCSLSNGKLTIKKGYSHDGCSPKFSVLGLIVIGVPDGHLINNKPITYNASLVHDCFCQFRDVIPITKSIVVEIFSDMLKEAKFALRKIYVKAVDLYGPQEFYGDRIAHG</sequence>
<gene>
    <name evidence="1" type="ORF">Ga0061065_10317</name>
</gene>
<organism evidence="1 2">
    <name type="scientific">Marinomonas fungiae</name>
    <dbReference type="NCBI Taxonomy" id="1137284"/>
    <lineage>
        <taxon>Bacteria</taxon>
        <taxon>Pseudomonadati</taxon>
        <taxon>Pseudomonadota</taxon>
        <taxon>Gammaproteobacteria</taxon>
        <taxon>Oceanospirillales</taxon>
        <taxon>Oceanospirillaceae</taxon>
        <taxon>Marinomonas</taxon>
    </lineage>
</organism>
<dbReference type="EMBL" id="CYHG01000003">
    <property type="protein sequence ID" value="CUB03169.1"/>
    <property type="molecule type" value="Genomic_DNA"/>
</dbReference>
<dbReference type="AlphaFoldDB" id="A0A0K6IJ98"/>
<evidence type="ECO:0000313" key="2">
    <source>
        <dbReference type="Proteomes" id="UP000182769"/>
    </source>
</evidence>
<accession>A0A0K6IJ98</accession>
<protein>
    <recommendedName>
        <fullName evidence="3">DUF1353 domain-containing protein</fullName>
    </recommendedName>
</protein>
<name>A0A0K6IJ98_9GAMM</name>